<feature type="region of interest" description="Disordered" evidence="2">
    <location>
        <begin position="1"/>
        <end position="84"/>
    </location>
</feature>
<sequence>MRMIEEKKSESSISDTQAPSKDKLIQKDVNEEGKEIKLQSQGDGADQNISLVQSDPAKTSTSQEPVFSESKNKDLKDIETKSTSENERKTVKASLVSIDVGIFENENVKTETQDVANIEFLKEFDIKLINPKDSKDEIQVFGVQSQLEIGCDVWEHVLFQAKEILTVSHDESLVAQISLVFKATAQYQQFPQVVRVRRSRLKSLEFDGSCLALKCGHFSCGVDKLPPKPADERQDHIVHGCLHAEDMCILVEILSVRSLFVEALELGVRSRLVADDPHDKEVLVDENDQQFSIQEDDFASMFSLGGTSDVDSAINNTSKSCQGFTMDVLVILVREKKGIARPVLNMMRKVAKLAQADHASLWHQFCATEDELTRSREEWKLEYNNLARENADLIHRLKKSRDK</sequence>
<dbReference type="PANTHER" id="PTHR47242:SF1">
    <property type="entry name" value="TRAF-LIKE FAMILY PROTEIN"/>
    <property type="match status" value="1"/>
</dbReference>
<name>A0AAV7GPF5_DENCH</name>
<protein>
    <submittedName>
        <fullName evidence="3">Uncharacterized protein</fullName>
    </submittedName>
</protein>
<dbReference type="PANTHER" id="PTHR47242">
    <property type="entry name" value="TRAF-LIKE FAMILY PROTEIN"/>
    <property type="match status" value="1"/>
</dbReference>
<accession>A0AAV7GPF5</accession>
<feature type="compositionally biased region" description="Polar residues" evidence="2">
    <location>
        <begin position="38"/>
        <end position="65"/>
    </location>
</feature>
<keyword evidence="1" id="KW-0175">Coiled coil</keyword>
<feature type="compositionally biased region" description="Basic and acidic residues" evidence="2">
    <location>
        <begin position="70"/>
        <end position="84"/>
    </location>
</feature>
<comment type="caution">
    <text evidence="3">The sequence shown here is derived from an EMBL/GenBank/DDBJ whole genome shotgun (WGS) entry which is preliminary data.</text>
</comment>
<feature type="coiled-coil region" evidence="1">
    <location>
        <begin position="369"/>
        <end position="403"/>
    </location>
</feature>
<dbReference type="EMBL" id="JAGFBR010000012">
    <property type="protein sequence ID" value="KAH0457413.1"/>
    <property type="molecule type" value="Genomic_DNA"/>
</dbReference>
<organism evidence="3 4">
    <name type="scientific">Dendrobium chrysotoxum</name>
    <name type="common">Orchid</name>
    <dbReference type="NCBI Taxonomy" id="161865"/>
    <lineage>
        <taxon>Eukaryota</taxon>
        <taxon>Viridiplantae</taxon>
        <taxon>Streptophyta</taxon>
        <taxon>Embryophyta</taxon>
        <taxon>Tracheophyta</taxon>
        <taxon>Spermatophyta</taxon>
        <taxon>Magnoliopsida</taxon>
        <taxon>Liliopsida</taxon>
        <taxon>Asparagales</taxon>
        <taxon>Orchidaceae</taxon>
        <taxon>Epidendroideae</taxon>
        <taxon>Malaxideae</taxon>
        <taxon>Dendrobiinae</taxon>
        <taxon>Dendrobium</taxon>
    </lineage>
</organism>
<dbReference type="AlphaFoldDB" id="A0AAV7GPF5"/>
<dbReference type="Proteomes" id="UP000775213">
    <property type="component" value="Unassembled WGS sequence"/>
</dbReference>
<feature type="compositionally biased region" description="Basic and acidic residues" evidence="2">
    <location>
        <begin position="1"/>
        <end position="10"/>
    </location>
</feature>
<keyword evidence="4" id="KW-1185">Reference proteome</keyword>
<evidence type="ECO:0000313" key="3">
    <source>
        <dbReference type="EMBL" id="KAH0457413.1"/>
    </source>
</evidence>
<evidence type="ECO:0000256" key="2">
    <source>
        <dbReference type="SAM" id="MobiDB-lite"/>
    </source>
</evidence>
<feature type="compositionally biased region" description="Basic and acidic residues" evidence="2">
    <location>
        <begin position="20"/>
        <end position="37"/>
    </location>
</feature>
<evidence type="ECO:0000313" key="4">
    <source>
        <dbReference type="Proteomes" id="UP000775213"/>
    </source>
</evidence>
<gene>
    <name evidence="3" type="ORF">IEQ34_012728</name>
</gene>
<reference evidence="3 4" key="1">
    <citation type="journal article" date="2021" name="Hortic Res">
        <title>Chromosome-scale assembly of the Dendrobium chrysotoxum genome enhances the understanding of orchid evolution.</title>
        <authorList>
            <person name="Zhang Y."/>
            <person name="Zhang G.Q."/>
            <person name="Zhang D."/>
            <person name="Liu X.D."/>
            <person name="Xu X.Y."/>
            <person name="Sun W.H."/>
            <person name="Yu X."/>
            <person name="Zhu X."/>
            <person name="Wang Z.W."/>
            <person name="Zhao X."/>
            <person name="Zhong W.Y."/>
            <person name="Chen H."/>
            <person name="Yin W.L."/>
            <person name="Huang T."/>
            <person name="Niu S.C."/>
            <person name="Liu Z.J."/>
        </authorList>
    </citation>
    <scope>NUCLEOTIDE SEQUENCE [LARGE SCALE GENOMIC DNA]</scope>
    <source>
        <strain evidence="3">Lindl</strain>
    </source>
</reference>
<proteinExistence type="predicted"/>
<evidence type="ECO:0000256" key="1">
    <source>
        <dbReference type="SAM" id="Coils"/>
    </source>
</evidence>